<dbReference type="EMBL" id="JADDUC020000027">
    <property type="protein sequence ID" value="KAI1231213.1"/>
    <property type="molecule type" value="Genomic_DNA"/>
</dbReference>
<evidence type="ECO:0000313" key="4">
    <source>
        <dbReference type="EMBL" id="KAG0113108.1"/>
    </source>
</evidence>
<dbReference type="CDD" id="cd00033">
    <property type="entry name" value="CCP"/>
    <property type="match status" value="1"/>
</dbReference>
<evidence type="ECO:0000259" key="3">
    <source>
        <dbReference type="PROSITE" id="PS50923"/>
    </source>
</evidence>
<reference evidence="5 6" key="2">
    <citation type="journal article" date="2021" name="J. Hered.">
        <title>Feather Gene Expression Elucidates the Developmental Basis of Plumage Iridescence in African Starlings.</title>
        <authorList>
            <person name="Rubenstein D.R."/>
            <person name="Corvelo A."/>
            <person name="MacManes M.D."/>
            <person name="Maia R."/>
            <person name="Narzisi G."/>
            <person name="Rousaki A."/>
            <person name="Vandenabeele P."/>
            <person name="Shawkey M.D."/>
            <person name="Solomon J."/>
        </authorList>
    </citation>
    <scope>NUCLEOTIDE SEQUENCE [LARGE SCALE GENOMIC DNA]</scope>
    <source>
        <strain evidence="5">SS15</strain>
    </source>
</reference>
<sequence>MSVTCPDVSSIAVEHGRWRLTYEVQYHYNAQLMLICDPGYYYTGQRVISCQANGTWSIGEPMPTCKTLLPPKSK</sequence>
<dbReference type="Proteomes" id="UP000618051">
    <property type="component" value="Unassembled WGS sequence"/>
</dbReference>
<keyword evidence="1" id="KW-1015">Disulfide bond</keyword>
<name>A0A835NDE0_9PASS</name>
<keyword evidence="2" id="KW-0768">Sushi</keyword>
<protein>
    <recommendedName>
        <fullName evidence="3">Sushi domain-containing protein</fullName>
    </recommendedName>
</protein>
<proteinExistence type="predicted"/>
<evidence type="ECO:0000313" key="6">
    <source>
        <dbReference type="Proteomes" id="UP000618051"/>
    </source>
</evidence>
<dbReference type="Gene3D" id="2.10.70.10">
    <property type="entry name" value="Complement Module, domain 1"/>
    <property type="match status" value="1"/>
</dbReference>
<dbReference type="OrthoDB" id="5804959at2759"/>
<gene>
    <name evidence="5" type="ORF">IHE44_0008150</name>
    <name evidence="4" type="ORF">IHE44_011783</name>
</gene>
<dbReference type="AlphaFoldDB" id="A0A835NDE0"/>
<comment type="caution">
    <text evidence="4">The sequence shown here is derived from an EMBL/GenBank/DDBJ whole genome shotgun (WGS) entry which is preliminary data.</text>
</comment>
<comment type="caution">
    <text evidence="2">Lacks conserved residue(s) required for the propagation of feature annotation.</text>
</comment>
<dbReference type="SMART" id="SM00032">
    <property type="entry name" value="CCP"/>
    <property type="match status" value="1"/>
</dbReference>
<organism evidence="4">
    <name type="scientific">Lamprotornis superbus</name>
    <dbReference type="NCBI Taxonomy" id="245042"/>
    <lineage>
        <taxon>Eukaryota</taxon>
        <taxon>Metazoa</taxon>
        <taxon>Chordata</taxon>
        <taxon>Craniata</taxon>
        <taxon>Vertebrata</taxon>
        <taxon>Euteleostomi</taxon>
        <taxon>Archelosauria</taxon>
        <taxon>Archosauria</taxon>
        <taxon>Dinosauria</taxon>
        <taxon>Saurischia</taxon>
        <taxon>Theropoda</taxon>
        <taxon>Coelurosauria</taxon>
        <taxon>Aves</taxon>
        <taxon>Neognathae</taxon>
        <taxon>Neoaves</taxon>
        <taxon>Telluraves</taxon>
        <taxon>Australaves</taxon>
        <taxon>Passeriformes</taxon>
        <taxon>Sturnidae</taxon>
        <taxon>Lamprotornis</taxon>
    </lineage>
</organism>
<feature type="domain" description="Sushi" evidence="3">
    <location>
        <begin position="3"/>
        <end position="67"/>
    </location>
</feature>
<keyword evidence="6" id="KW-1185">Reference proteome</keyword>
<evidence type="ECO:0000313" key="5">
    <source>
        <dbReference type="EMBL" id="KAI1231213.1"/>
    </source>
</evidence>
<dbReference type="PROSITE" id="PS50923">
    <property type="entry name" value="SUSHI"/>
    <property type="match status" value="1"/>
</dbReference>
<accession>A0A835NDE0</accession>
<dbReference type="InterPro" id="IPR035976">
    <property type="entry name" value="Sushi/SCR/CCP_sf"/>
</dbReference>
<evidence type="ECO:0000256" key="2">
    <source>
        <dbReference type="PROSITE-ProRule" id="PRU00302"/>
    </source>
</evidence>
<dbReference type="Pfam" id="PF00084">
    <property type="entry name" value="Sushi"/>
    <property type="match status" value="1"/>
</dbReference>
<evidence type="ECO:0000256" key="1">
    <source>
        <dbReference type="ARBA" id="ARBA00023157"/>
    </source>
</evidence>
<reference evidence="4" key="1">
    <citation type="submission" date="2020-10" db="EMBL/GenBank/DDBJ databases">
        <title>Feather gene expression reveals the developmental basis of iridescence in African starlings.</title>
        <authorList>
            <person name="Rubenstein D.R."/>
        </authorList>
    </citation>
    <scope>NUCLEOTIDE SEQUENCE</scope>
    <source>
        <strain evidence="4">SS15</strain>
        <tissue evidence="4">Liver</tissue>
    </source>
</reference>
<dbReference type="SUPFAM" id="SSF57535">
    <property type="entry name" value="Complement control module/SCR domain"/>
    <property type="match status" value="1"/>
</dbReference>
<reference evidence="5" key="3">
    <citation type="submission" date="2022-01" db="EMBL/GenBank/DDBJ databases">
        <authorList>
            <person name="Rubenstein D.R."/>
        </authorList>
    </citation>
    <scope>NUCLEOTIDE SEQUENCE</scope>
    <source>
        <strain evidence="5">SS15</strain>
        <tissue evidence="5">Liver</tissue>
    </source>
</reference>
<dbReference type="InterPro" id="IPR000436">
    <property type="entry name" value="Sushi_SCR_CCP_dom"/>
</dbReference>
<dbReference type="EMBL" id="JADDUC010000555">
    <property type="protein sequence ID" value="KAG0113108.1"/>
    <property type="molecule type" value="Genomic_DNA"/>
</dbReference>